<dbReference type="EMBL" id="JGZO01000014">
    <property type="protein sequence ID" value="KFI92910.1"/>
    <property type="molecule type" value="Genomic_DNA"/>
</dbReference>
<evidence type="ECO:0000256" key="1">
    <source>
        <dbReference type="SAM" id="SignalP"/>
    </source>
</evidence>
<protein>
    <recommendedName>
        <fullName evidence="2">DUF8094 domain-containing protein</fullName>
    </recommendedName>
</protein>
<proteinExistence type="predicted"/>
<dbReference type="eggNOG" id="ENOG502ZCCY">
    <property type="taxonomic scope" value="Bacteria"/>
</dbReference>
<dbReference type="PROSITE" id="PS51257">
    <property type="entry name" value="PROKAR_LIPOPROTEIN"/>
    <property type="match status" value="1"/>
</dbReference>
<dbReference type="OrthoDB" id="3266092at2"/>
<accession>A0A087DBL0</accession>
<organism evidence="3 4">
    <name type="scientific">Bifidobacterium scardovii</name>
    <dbReference type="NCBI Taxonomy" id="158787"/>
    <lineage>
        <taxon>Bacteria</taxon>
        <taxon>Bacillati</taxon>
        <taxon>Actinomycetota</taxon>
        <taxon>Actinomycetes</taxon>
        <taxon>Bifidobacteriales</taxon>
        <taxon>Bifidobacteriaceae</taxon>
        <taxon>Bifidobacterium</taxon>
    </lineage>
</organism>
<evidence type="ECO:0000313" key="3">
    <source>
        <dbReference type="EMBL" id="KFI92910.1"/>
    </source>
</evidence>
<feature type="chain" id="PRO_5001819953" description="DUF8094 domain-containing protein" evidence="1">
    <location>
        <begin position="23"/>
        <end position="335"/>
    </location>
</feature>
<dbReference type="AlphaFoldDB" id="A0A087DBL0"/>
<sequence>MTTRIAKIAAAALALTVSLSLAGCEGQIPKPATDGASASKTTPDLTEAQEKRLRKQILATLSAANDAKNTDGLAARLTGPQLEIHTARIAIAQKTGSVSKFATIPEDIAQTVIPTDSGWPRSVFTITTTTEDQQSKRLLVLTQDSARQNYKLWGVARLFQGAKLPNFAVPKIGSQMGTAKDTGLTMTPQEAVTQYADVLTNGANSQYAANFADDNLRQTIAEQTQNVQTGVERNKGTQQQTFTPVDGAIQVMRSTDGGDLVVAQINSEWTRQAGEGRTSLPASDNENALFGDTTATSGLKATYTFVVAMYVPPKDSGQQVTAVGADREVVKVEAI</sequence>
<comment type="caution">
    <text evidence="3">The sequence shown here is derived from an EMBL/GenBank/DDBJ whole genome shotgun (WGS) entry which is preliminary data.</text>
</comment>
<dbReference type="Proteomes" id="UP000029033">
    <property type="component" value="Unassembled WGS sequence"/>
</dbReference>
<evidence type="ECO:0000259" key="2">
    <source>
        <dbReference type="Pfam" id="PF26366"/>
    </source>
</evidence>
<dbReference type="InterPro" id="IPR058407">
    <property type="entry name" value="DUF8094"/>
</dbReference>
<dbReference type="RefSeq" id="WP_033517982.1">
    <property type="nucleotide sequence ID" value="NZ_CAUPKV010000012.1"/>
</dbReference>
<dbReference type="Pfam" id="PF26366">
    <property type="entry name" value="DUF8094"/>
    <property type="match status" value="1"/>
</dbReference>
<name>A0A087DBL0_9BIFI</name>
<keyword evidence="1" id="KW-0732">Signal</keyword>
<evidence type="ECO:0000313" key="4">
    <source>
        <dbReference type="Proteomes" id="UP000029033"/>
    </source>
</evidence>
<reference evidence="3 4" key="1">
    <citation type="submission" date="2014-03" db="EMBL/GenBank/DDBJ databases">
        <title>Genomics of Bifidobacteria.</title>
        <authorList>
            <person name="Ventura M."/>
            <person name="Milani C."/>
            <person name="Lugli G.A."/>
        </authorList>
    </citation>
    <scope>NUCLEOTIDE SEQUENCE [LARGE SCALE GENOMIC DNA]</scope>
    <source>
        <strain evidence="3 4">LMG 21589</strain>
    </source>
</reference>
<feature type="signal peptide" evidence="1">
    <location>
        <begin position="1"/>
        <end position="22"/>
    </location>
</feature>
<dbReference type="GeneID" id="85164894"/>
<feature type="domain" description="DUF8094" evidence="2">
    <location>
        <begin position="45"/>
        <end position="328"/>
    </location>
</feature>
<gene>
    <name evidence="3" type="ORF">BSCA_1640</name>
</gene>
<keyword evidence="4" id="KW-1185">Reference proteome</keyword>
<dbReference type="STRING" id="158787.BSCA_1640"/>